<comment type="caution">
    <text evidence="1">The sequence shown here is derived from an EMBL/GenBank/DDBJ whole genome shotgun (WGS) entry which is preliminary data.</text>
</comment>
<keyword evidence="2" id="KW-1185">Reference proteome</keyword>
<dbReference type="Pfam" id="PF12771">
    <property type="entry name" value="SusD-like_2"/>
    <property type="match status" value="1"/>
</dbReference>
<evidence type="ECO:0000313" key="1">
    <source>
        <dbReference type="EMBL" id="NRT19031.1"/>
    </source>
</evidence>
<sequence>MQLPTITIGTGFVVGNTLGRDADLFIQHYAGIANQPQTEDKYVINGNYDNEWENDLYTYNLNGSQTLIASTQATSPAYAGIAKLIKAYNFALTTDLWGDVPYSQALQGLTTIHPTFDKQQDIYEGATGVQSLFDLVREGLADLDKPSALTPGTDDVVYKGDLTKWKKVGNMLLLKFANTVSVKDPALATKVINEVLAKGAAGSAAISANADDFEVPFGTAVGNTNPYYSYNVTNRPDDQMASTRFLDSLAAFKDPRLPKFFTTTPSSPAPTEVTTFGKFTGFENGSNVTPPVRANRSVYGGYVLGTGGETPIRILTNFQRAFILAEAAVKLKTAGDANALYQEGIRLSMEKTGLSDTDIDAYFTANPAIVTLSGSDEHKVSQIIRQKWTAWVGNGYEAYNDYRRTGYPKLQPALNVSVTPNIPQRLLYPPSEVAGNGDNIPKAVITDRVWWASK</sequence>
<organism evidence="1 2">
    <name type="scientific">Hymenobacter caeli</name>
    <dbReference type="NCBI Taxonomy" id="2735894"/>
    <lineage>
        <taxon>Bacteria</taxon>
        <taxon>Pseudomonadati</taxon>
        <taxon>Bacteroidota</taxon>
        <taxon>Cytophagia</taxon>
        <taxon>Cytophagales</taxon>
        <taxon>Hymenobacteraceae</taxon>
        <taxon>Hymenobacter</taxon>
    </lineage>
</organism>
<dbReference type="EMBL" id="JABSNP010000007">
    <property type="protein sequence ID" value="NRT19031.1"/>
    <property type="molecule type" value="Genomic_DNA"/>
</dbReference>
<reference evidence="1 2" key="1">
    <citation type="submission" date="2020-05" db="EMBL/GenBank/DDBJ databases">
        <title>Genomic Encyclopedia of Type Strains, Phase IV (KMG-V): Genome sequencing to study the core and pangenomes of soil and plant-associated prokaryotes.</title>
        <authorList>
            <person name="Whitman W."/>
        </authorList>
    </citation>
    <scope>NUCLEOTIDE SEQUENCE [LARGE SCALE GENOMIC DNA]</scope>
    <source>
        <strain evidence="1 2">9A</strain>
    </source>
</reference>
<dbReference type="InterPro" id="IPR041662">
    <property type="entry name" value="SusD-like_2"/>
</dbReference>
<accession>A0ABX2FPV7</accession>
<evidence type="ECO:0000313" key="2">
    <source>
        <dbReference type="Proteomes" id="UP000779507"/>
    </source>
</evidence>
<gene>
    <name evidence="1" type="ORF">HNP98_001854</name>
</gene>
<protein>
    <recommendedName>
        <fullName evidence="3">SusD/RagB family nutrient-binding outer membrane lipoprotein</fullName>
    </recommendedName>
</protein>
<evidence type="ECO:0008006" key="3">
    <source>
        <dbReference type="Google" id="ProtNLM"/>
    </source>
</evidence>
<dbReference type="Proteomes" id="UP000779507">
    <property type="component" value="Unassembled WGS sequence"/>
</dbReference>
<name>A0ABX2FPV7_9BACT</name>
<proteinExistence type="predicted"/>